<evidence type="ECO:0000313" key="2">
    <source>
        <dbReference type="Proteomes" id="UP001264340"/>
    </source>
</evidence>
<name>A0ABU1M339_9BURK</name>
<feature type="non-terminal residue" evidence="1">
    <location>
        <position position="1"/>
    </location>
</feature>
<gene>
    <name evidence="1" type="ORF">J2804_006726</name>
</gene>
<sequence>ELSGGGGSPQQLWNFQVSEIEKWRKLVDKTGIKLD</sequence>
<reference evidence="1 2" key="1">
    <citation type="submission" date="2023-07" db="EMBL/GenBank/DDBJ databases">
        <title>Sorghum-associated microbial communities from plants grown in Nebraska, USA.</title>
        <authorList>
            <person name="Schachtman D."/>
        </authorList>
    </citation>
    <scope>NUCLEOTIDE SEQUENCE [LARGE SCALE GENOMIC DNA]</scope>
    <source>
        <strain evidence="1 2">DS1316</strain>
    </source>
</reference>
<organism evidence="1 2">
    <name type="scientific">Paraburkholderia terricola</name>
    <dbReference type="NCBI Taxonomy" id="169427"/>
    <lineage>
        <taxon>Bacteria</taxon>
        <taxon>Pseudomonadati</taxon>
        <taxon>Pseudomonadota</taxon>
        <taxon>Betaproteobacteria</taxon>
        <taxon>Burkholderiales</taxon>
        <taxon>Burkholderiaceae</taxon>
        <taxon>Paraburkholderia</taxon>
    </lineage>
</organism>
<dbReference type="Proteomes" id="UP001264340">
    <property type="component" value="Unassembled WGS sequence"/>
</dbReference>
<proteinExistence type="predicted"/>
<accession>A0ABU1M339</accession>
<evidence type="ECO:0000313" key="1">
    <source>
        <dbReference type="EMBL" id="MDR6413284.1"/>
    </source>
</evidence>
<comment type="caution">
    <text evidence="1">The sequence shown here is derived from an EMBL/GenBank/DDBJ whole genome shotgun (WGS) entry which is preliminary data.</text>
</comment>
<keyword evidence="2" id="KW-1185">Reference proteome</keyword>
<evidence type="ECO:0008006" key="3">
    <source>
        <dbReference type="Google" id="ProtNLM"/>
    </source>
</evidence>
<dbReference type="EMBL" id="JAVDRP010000052">
    <property type="protein sequence ID" value="MDR6413284.1"/>
    <property type="molecule type" value="Genomic_DNA"/>
</dbReference>
<protein>
    <recommendedName>
        <fullName evidence="3">Tripartite tricarboxylate transporter substrate binding protein</fullName>
    </recommendedName>
</protein>